<dbReference type="GO" id="GO:0042276">
    <property type="term" value="P:error-prone translesion synthesis"/>
    <property type="evidence" value="ECO:0007669"/>
    <property type="project" value="TreeGrafter"/>
</dbReference>
<dbReference type="GO" id="GO:0003677">
    <property type="term" value="F:DNA binding"/>
    <property type="evidence" value="ECO:0007669"/>
    <property type="project" value="UniProtKB-KW"/>
</dbReference>
<dbReference type="Gene3D" id="1.10.132.60">
    <property type="entry name" value="DNA polymerase family B, C-terminal domain"/>
    <property type="match status" value="2"/>
</dbReference>
<keyword evidence="3 13" id="KW-0808">Transferase</keyword>
<feature type="region of interest" description="Disordered" evidence="14">
    <location>
        <begin position="438"/>
        <end position="719"/>
    </location>
</feature>
<dbReference type="GO" id="GO:0016035">
    <property type="term" value="C:zeta DNA polymerase complex"/>
    <property type="evidence" value="ECO:0007669"/>
    <property type="project" value="InterPro"/>
</dbReference>
<feature type="compositionally biased region" description="Low complexity" evidence="14">
    <location>
        <begin position="206"/>
        <end position="227"/>
    </location>
</feature>
<dbReference type="SMART" id="SM00486">
    <property type="entry name" value="POLBc"/>
    <property type="match status" value="1"/>
</dbReference>
<evidence type="ECO:0000313" key="16">
    <source>
        <dbReference type="EMBL" id="KAG7168018.1"/>
    </source>
</evidence>
<dbReference type="PRINTS" id="PR00106">
    <property type="entry name" value="DNAPOLB"/>
</dbReference>
<comment type="cofactor">
    <cofactor evidence="1">
        <name>[4Fe-4S] cluster</name>
        <dbReference type="ChEBI" id="CHEBI:49883"/>
    </cofactor>
</comment>
<evidence type="ECO:0000256" key="6">
    <source>
        <dbReference type="ARBA" id="ARBA00022763"/>
    </source>
</evidence>
<evidence type="ECO:0000256" key="5">
    <source>
        <dbReference type="ARBA" id="ARBA00022723"/>
    </source>
</evidence>
<evidence type="ECO:0000256" key="7">
    <source>
        <dbReference type="ARBA" id="ARBA00022833"/>
    </source>
</evidence>
<feature type="compositionally biased region" description="Basic and acidic residues" evidence="14">
    <location>
        <begin position="558"/>
        <end position="567"/>
    </location>
</feature>
<dbReference type="InterPro" id="IPR006134">
    <property type="entry name" value="DNA-dir_DNA_pol_B_multi_dom"/>
</dbReference>
<feature type="compositionally biased region" description="Polar residues" evidence="14">
    <location>
        <begin position="66"/>
        <end position="90"/>
    </location>
</feature>
<evidence type="ECO:0000256" key="1">
    <source>
        <dbReference type="ARBA" id="ARBA00001966"/>
    </source>
</evidence>
<dbReference type="PANTHER" id="PTHR45812:SF1">
    <property type="entry name" value="DNA POLYMERASE ZETA CATALYTIC SUBUNIT"/>
    <property type="match status" value="1"/>
</dbReference>
<feature type="compositionally biased region" description="Low complexity" evidence="14">
    <location>
        <begin position="616"/>
        <end position="630"/>
    </location>
</feature>
<dbReference type="GO" id="GO:0000166">
    <property type="term" value="F:nucleotide binding"/>
    <property type="evidence" value="ECO:0007669"/>
    <property type="project" value="InterPro"/>
</dbReference>
<feature type="compositionally biased region" description="Polar residues" evidence="14">
    <location>
        <begin position="254"/>
        <end position="268"/>
    </location>
</feature>
<keyword evidence="10" id="KW-0411">Iron-sulfur</keyword>
<dbReference type="Gene3D" id="3.90.1600.10">
    <property type="entry name" value="Palm domain of DNA polymerase"/>
    <property type="match status" value="1"/>
</dbReference>
<evidence type="ECO:0000256" key="4">
    <source>
        <dbReference type="ARBA" id="ARBA00022695"/>
    </source>
</evidence>
<dbReference type="InterPro" id="IPR042087">
    <property type="entry name" value="DNA_pol_B_thumb"/>
</dbReference>
<feature type="domain" description="DNA-directed DNA polymerase family B multifunctional" evidence="15">
    <location>
        <begin position="917"/>
        <end position="1273"/>
    </location>
</feature>
<feature type="region of interest" description="Disordered" evidence="14">
    <location>
        <begin position="1"/>
        <end position="107"/>
    </location>
</feature>
<feature type="non-terminal residue" evidence="16">
    <location>
        <position position="1"/>
    </location>
</feature>
<proteinExistence type="inferred from homology"/>
<dbReference type="Gene3D" id="3.30.420.10">
    <property type="entry name" value="Ribonuclease H-like superfamily/Ribonuclease H"/>
    <property type="match status" value="1"/>
</dbReference>
<keyword evidence="6" id="KW-0227">DNA damage</keyword>
<feature type="compositionally biased region" description="Basic and acidic residues" evidence="14">
    <location>
        <begin position="669"/>
        <end position="681"/>
    </location>
</feature>
<evidence type="ECO:0000256" key="12">
    <source>
        <dbReference type="ARBA" id="ARBA00049244"/>
    </source>
</evidence>
<dbReference type="GO" id="GO:0051536">
    <property type="term" value="F:iron-sulfur cluster binding"/>
    <property type="evidence" value="ECO:0007669"/>
    <property type="project" value="UniProtKB-KW"/>
</dbReference>
<evidence type="ECO:0000256" key="10">
    <source>
        <dbReference type="ARBA" id="ARBA00023014"/>
    </source>
</evidence>
<keyword evidence="13" id="KW-0238">DNA-binding</keyword>
<keyword evidence="5" id="KW-0479">Metal-binding</keyword>
<evidence type="ECO:0000256" key="9">
    <source>
        <dbReference type="ARBA" id="ARBA00023004"/>
    </source>
</evidence>
<evidence type="ECO:0000256" key="2">
    <source>
        <dbReference type="ARBA" id="ARBA00005755"/>
    </source>
</evidence>
<evidence type="ECO:0000259" key="15">
    <source>
        <dbReference type="Pfam" id="PF00136"/>
    </source>
</evidence>
<evidence type="ECO:0000256" key="11">
    <source>
        <dbReference type="ARBA" id="ARBA00023204"/>
    </source>
</evidence>
<dbReference type="InterPro" id="IPR030559">
    <property type="entry name" value="PolZ_Rev3"/>
</dbReference>
<dbReference type="InterPro" id="IPR017964">
    <property type="entry name" value="DNA-dir_DNA_pol_B_CS"/>
</dbReference>
<dbReference type="SUPFAM" id="SSF53098">
    <property type="entry name" value="Ribonuclease H-like"/>
    <property type="match status" value="1"/>
</dbReference>
<dbReference type="InterPro" id="IPR043502">
    <property type="entry name" value="DNA/RNA_pol_sf"/>
</dbReference>
<feature type="compositionally biased region" description="Polar residues" evidence="14">
    <location>
        <begin position="472"/>
        <end position="482"/>
    </location>
</feature>
<keyword evidence="9" id="KW-0408">Iron</keyword>
<evidence type="ECO:0000256" key="8">
    <source>
        <dbReference type="ARBA" id="ARBA00022932"/>
    </source>
</evidence>
<evidence type="ECO:0000313" key="17">
    <source>
        <dbReference type="Proteomes" id="UP000747542"/>
    </source>
</evidence>
<evidence type="ECO:0000256" key="3">
    <source>
        <dbReference type="ARBA" id="ARBA00022679"/>
    </source>
</evidence>
<keyword evidence="17" id="KW-1185">Reference proteome</keyword>
<keyword evidence="11" id="KW-0234">DNA repair</keyword>
<dbReference type="InterPro" id="IPR036397">
    <property type="entry name" value="RNaseH_sf"/>
</dbReference>
<dbReference type="EMBL" id="JAHLQT010021080">
    <property type="protein sequence ID" value="KAG7168018.1"/>
    <property type="molecule type" value="Genomic_DNA"/>
</dbReference>
<feature type="compositionally biased region" description="Basic and acidic residues" evidence="14">
    <location>
        <begin position="1"/>
        <end position="62"/>
    </location>
</feature>
<dbReference type="GO" id="GO:0006260">
    <property type="term" value="P:DNA replication"/>
    <property type="evidence" value="ECO:0007669"/>
    <property type="project" value="UniProtKB-KW"/>
</dbReference>
<keyword evidence="4 13" id="KW-0548">Nucleotidyltransferase</keyword>
<feature type="compositionally biased region" description="Low complexity" evidence="14">
    <location>
        <begin position="490"/>
        <end position="503"/>
    </location>
</feature>
<comment type="caution">
    <text evidence="16">The sequence shown here is derived from an EMBL/GenBank/DDBJ whole genome shotgun (WGS) entry which is preliminary data.</text>
</comment>
<protein>
    <recommendedName>
        <fullName evidence="13">DNA polymerase</fullName>
        <ecNumber evidence="13">2.7.7.7</ecNumber>
    </recommendedName>
</protein>
<dbReference type="InterPro" id="IPR006172">
    <property type="entry name" value="DNA-dir_DNA_pol_B"/>
</dbReference>
<dbReference type="CDD" id="cd05778">
    <property type="entry name" value="DNA_polB_zeta_exo"/>
    <property type="match status" value="1"/>
</dbReference>
<evidence type="ECO:0000256" key="14">
    <source>
        <dbReference type="SAM" id="MobiDB-lite"/>
    </source>
</evidence>
<dbReference type="InterPro" id="IPR023211">
    <property type="entry name" value="DNA_pol_palm_dom_sf"/>
</dbReference>
<keyword evidence="7" id="KW-0862">Zinc</keyword>
<feature type="region of interest" description="Disordered" evidence="14">
    <location>
        <begin position="125"/>
        <end position="155"/>
    </location>
</feature>
<evidence type="ECO:0000256" key="13">
    <source>
        <dbReference type="RuleBase" id="RU000442"/>
    </source>
</evidence>
<dbReference type="EC" id="2.7.7.7" evidence="13"/>
<dbReference type="InterPro" id="IPR012337">
    <property type="entry name" value="RNaseH-like_sf"/>
</dbReference>
<name>A0A8J5K5I8_HOMAM</name>
<dbReference type="Gene3D" id="1.10.287.690">
    <property type="entry name" value="Helix hairpin bin"/>
    <property type="match status" value="1"/>
</dbReference>
<feature type="compositionally biased region" description="Polar residues" evidence="14">
    <location>
        <begin position="181"/>
        <end position="199"/>
    </location>
</feature>
<dbReference type="PANTHER" id="PTHR45812">
    <property type="entry name" value="DNA POLYMERASE ZETA CATALYTIC SUBUNIT"/>
    <property type="match status" value="1"/>
</dbReference>
<feature type="compositionally biased region" description="Basic residues" evidence="14">
    <location>
        <begin position="548"/>
        <end position="557"/>
    </location>
</feature>
<feature type="region of interest" description="Disordered" evidence="14">
    <location>
        <begin position="168"/>
        <end position="311"/>
    </location>
</feature>
<comment type="catalytic activity">
    <reaction evidence="12 13">
        <text>DNA(n) + a 2'-deoxyribonucleoside 5'-triphosphate = DNA(n+1) + diphosphate</text>
        <dbReference type="Rhea" id="RHEA:22508"/>
        <dbReference type="Rhea" id="RHEA-COMP:17339"/>
        <dbReference type="Rhea" id="RHEA-COMP:17340"/>
        <dbReference type="ChEBI" id="CHEBI:33019"/>
        <dbReference type="ChEBI" id="CHEBI:61560"/>
        <dbReference type="ChEBI" id="CHEBI:173112"/>
        <dbReference type="EC" id="2.7.7.7"/>
    </reaction>
</comment>
<dbReference type="SUPFAM" id="SSF56672">
    <property type="entry name" value="DNA/RNA polymerases"/>
    <property type="match status" value="1"/>
</dbReference>
<reference evidence="16" key="1">
    <citation type="journal article" date="2021" name="Sci. Adv.">
        <title>The American lobster genome reveals insights on longevity, neural, and immune adaptations.</title>
        <authorList>
            <person name="Polinski J.M."/>
            <person name="Zimin A.V."/>
            <person name="Clark K.F."/>
            <person name="Kohn A.B."/>
            <person name="Sadowski N."/>
            <person name="Timp W."/>
            <person name="Ptitsyn A."/>
            <person name="Khanna P."/>
            <person name="Romanova D.Y."/>
            <person name="Williams P."/>
            <person name="Greenwood S.J."/>
            <person name="Moroz L.L."/>
            <person name="Walt D.R."/>
            <person name="Bodnar A.G."/>
        </authorList>
    </citation>
    <scope>NUCLEOTIDE SEQUENCE</scope>
    <source>
        <strain evidence="16">GMGI-L3</strain>
    </source>
</reference>
<keyword evidence="13" id="KW-0235">DNA replication</keyword>
<dbReference type="FunFam" id="1.10.287.690:FF:000002">
    <property type="entry name" value="DNA polymerase zeta"/>
    <property type="match status" value="1"/>
</dbReference>
<sequence>STKPEYEPKSLNKGSTKPEYEPKSLNKGSTRPEYEPKSLNKGSTRPEYEPKSINKGSTRPEYEPYSVQSSVLAENDNSSGVNLQNKQQSSDESEEVNSPPDVYVPKPLSTENIVKEYIPKPVYLPTSNVDGEDEYSPRPIGLDKPTPEYIPSGIWESHSRTTLAVERDEEYVPLPPKNLPLASNQSTDSEGEISSTSPQMDKDFQSSPPVGSLSSSMPVSTSVVPSSCPAAVTGPYTLPTHTADKITPGFYREQGSNDGNRGNQSQKSGKGGAPSKSQRQAPSKNEAGKQKTKPPKPGSSQGSSKTLMYVPPPPTYDTIVSTLGCYNIPEVAHPPAFCSKPGDVPAKPVEVGGQVLKLKSRVTSDLEDFEGRFQEDGLYNWRLLLSTLSSEANVPASRQSSILDNREKTKYCVLTPVKPPPSPEEVIKWTKARKILEAIKKDRDGKDEDDGGPPSSWKGQKNITCGSKGHASKTSATTPSQDKGTHRDSSGGQSRSRSAGSAGDHLLKTSTPQPKKHSTLDVLHLTPIGRVASPGATEDGTTPVSSSRPRRSGTKRRVSWEGEESRAKISPVISKKRRASYEGLAPLDEESEDEPTPERKLYSKRRVSFEGLALKPSAAAEGEEAPSGSRAADEQEDPEGPTRKKLKEKDPETAPPPPPASTSGGHIGYGEKNRPKPSEITKDDDDSYVDATQPLPSPVTLSLTSRQRRLPPTPADEHPVPTAVPELLPRPEVVFAGAILVSNGRCDLVTRTGMTDLSVLHVDDETSLLEETVGLVQMSSWGYVLERGVALGLEMVSRLSRVPEGTASHHDEELDEYGADQTSQIHMTGRIVLNVWRLMRSEVTLLSYTLDNVAYHVLHTRVPSFSHDTLRQWWTQDTTRWRTLEHYLNRCHYTIDLLHRLDLIHRTAELARLFGIQFYDVLSRGTQYRVESMMLRLARGSNMVSISPSIQQRGAMKAPEWIALTMEPQSRFYTDPVVVLDFQSLYPSIMIAYNYCYSTCLGRVNLVDSPQPIEFGATYLHLNPKEIAECVDEMNVSPCGVAFVPRRVRHGVLPRMLEEILNTRLMVKRMMKVYKNDSSLQRVLHSRQLGLKLIANVTYGYTSANFSGRMPCPEIGDSVVSKGRETLERSIQLVNSHPSWDAKVVYGDTDSLFVHLPGRTKEQAFKIGYEIAHQVTQMYPKPIKLRFEKVYLPCILQTKKRYVGHMYETADQTEPEFDAKGIETVRRDGCPAVSKILEKSLRLLFESKDVSQVKAYVQRQFLKLLQGRATLQDLTQWLRRDRRKEPRSGQRVPYVIVYGAPGLPLIQLVRSPDVVMANPALRINSMYYITRAILPPLDRCFSLLGVDVNVWYSDLPRPSSSATTALAVEAAGTYGGATAAGMYTGGRNISIARYFTPSACVSCGAATTLPGQGGGLCVDCKTNPQLTICETCLGCRLQDVECISVDCPITFRRTQARRDLQLASQLQDVVAAVTDTSRRQ</sequence>
<dbReference type="GO" id="GO:0005634">
    <property type="term" value="C:nucleus"/>
    <property type="evidence" value="ECO:0007669"/>
    <property type="project" value="TreeGrafter"/>
</dbReference>
<gene>
    <name evidence="16" type="primary">Rev3l-L2</name>
    <name evidence="16" type="ORF">Hamer_G018454</name>
</gene>
<dbReference type="PROSITE" id="PS00116">
    <property type="entry name" value="DNA_POLYMERASE_B"/>
    <property type="match status" value="1"/>
</dbReference>
<dbReference type="GO" id="GO:0046872">
    <property type="term" value="F:metal ion binding"/>
    <property type="evidence" value="ECO:0007669"/>
    <property type="project" value="UniProtKB-KW"/>
</dbReference>
<comment type="similarity">
    <text evidence="2 13">Belongs to the DNA polymerase type-B family.</text>
</comment>
<dbReference type="CDD" id="cd05534">
    <property type="entry name" value="POLBc_zeta"/>
    <property type="match status" value="1"/>
</dbReference>
<dbReference type="Proteomes" id="UP000747542">
    <property type="component" value="Unassembled WGS sequence"/>
</dbReference>
<keyword evidence="8 13" id="KW-0239">DNA-directed DNA polymerase</keyword>
<dbReference type="GO" id="GO:0000724">
    <property type="term" value="P:double-strand break repair via homologous recombination"/>
    <property type="evidence" value="ECO:0007669"/>
    <property type="project" value="TreeGrafter"/>
</dbReference>
<dbReference type="GO" id="GO:0003887">
    <property type="term" value="F:DNA-directed DNA polymerase activity"/>
    <property type="evidence" value="ECO:0007669"/>
    <property type="project" value="UniProtKB-KW"/>
</dbReference>
<organism evidence="16 17">
    <name type="scientific">Homarus americanus</name>
    <name type="common">American lobster</name>
    <dbReference type="NCBI Taxonomy" id="6706"/>
    <lineage>
        <taxon>Eukaryota</taxon>
        <taxon>Metazoa</taxon>
        <taxon>Ecdysozoa</taxon>
        <taxon>Arthropoda</taxon>
        <taxon>Crustacea</taxon>
        <taxon>Multicrustacea</taxon>
        <taxon>Malacostraca</taxon>
        <taxon>Eumalacostraca</taxon>
        <taxon>Eucarida</taxon>
        <taxon>Decapoda</taxon>
        <taxon>Pleocyemata</taxon>
        <taxon>Astacidea</taxon>
        <taxon>Nephropoidea</taxon>
        <taxon>Nephropidae</taxon>
        <taxon>Homarus</taxon>
    </lineage>
</organism>
<accession>A0A8J5K5I8</accession>
<dbReference type="Pfam" id="PF00136">
    <property type="entry name" value="DNA_pol_B"/>
    <property type="match status" value="1"/>
</dbReference>